<organism evidence="1 2">
    <name type="scientific">Chrysochromulina tobinii</name>
    <dbReference type="NCBI Taxonomy" id="1460289"/>
    <lineage>
        <taxon>Eukaryota</taxon>
        <taxon>Haptista</taxon>
        <taxon>Haptophyta</taxon>
        <taxon>Prymnesiophyceae</taxon>
        <taxon>Prymnesiales</taxon>
        <taxon>Chrysochromulinaceae</taxon>
        <taxon>Chrysochromulina</taxon>
    </lineage>
</organism>
<dbReference type="AlphaFoldDB" id="A0A0M0JEI3"/>
<dbReference type="Proteomes" id="UP000037460">
    <property type="component" value="Unassembled WGS sequence"/>
</dbReference>
<sequence length="111" mass="12526">MAPPQAGAPLASADPFLFAVLEAAKDVVPFAVDDELAQRSHEAIAPLERELMHLSVMKDRLEAEQTRMPLSAGRTATERQHKQLVEERLTELNRRMVDIRARLKKLCVARR</sequence>
<evidence type="ECO:0008006" key="3">
    <source>
        <dbReference type="Google" id="ProtNLM"/>
    </source>
</evidence>
<keyword evidence="2" id="KW-1185">Reference proteome</keyword>
<comment type="caution">
    <text evidence="1">The sequence shown here is derived from an EMBL/GenBank/DDBJ whole genome shotgun (WGS) entry which is preliminary data.</text>
</comment>
<accession>A0A0M0JEI3</accession>
<name>A0A0M0JEI3_9EUKA</name>
<evidence type="ECO:0000313" key="2">
    <source>
        <dbReference type="Proteomes" id="UP000037460"/>
    </source>
</evidence>
<reference evidence="2" key="1">
    <citation type="journal article" date="2015" name="PLoS Genet.">
        <title>Genome Sequence and Transcriptome Analyses of Chrysochromulina tobin: Metabolic Tools for Enhanced Algal Fitness in the Prominent Order Prymnesiales (Haptophyceae).</title>
        <authorList>
            <person name="Hovde B.T."/>
            <person name="Deodato C.R."/>
            <person name="Hunsperger H.M."/>
            <person name="Ryken S.A."/>
            <person name="Yost W."/>
            <person name="Jha R.K."/>
            <person name="Patterson J."/>
            <person name="Monnat R.J. Jr."/>
            <person name="Barlow S.B."/>
            <person name="Starkenburg S.R."/>
            <person name="Cattolico R.A."/>
        </authorList>
    </citation>
    <scope>NUCLEOTIDE SEQUENCE</scope>
    <source>
        <strain evidence="2">CCMP291</strain>
    </source>
</reference>
<proteinExistence type="predicted"/>
<evidence type="ECO:0000313" key="1">
    <source>
        <dbReference type="EMBL" id="KOO24986.1"/>
    </source>
</evidence>
<gene>
    <name evidence="1" type="ORF">Ctob_011680</name>
</gene>
<protein>
    <recommendedName>
        <fullName evidence="3">Mediator of RNA polymerase II transcription subunit 9</fullName>
    </recommendedName>
</protein>
<dbReference type="EMBL" id="JWZX01003031">
    <property type="protein sequence ID" value="KOO24986.1"/>
    <property type="molecule type" value="Genomic_DNA"/>
</dbReference>